<name>K7AD34_9ALTE</name>
<organism evidence="1 2">
    <name type="scientific">Paraglaciecola psychrophila 170</name>
    <dbReference type="NCBI Taxonomy" id="1129794"/>
    <lineage>
        <taxon>Bacteria</taxon>
        <taxon>Pseudomonadati</taxon>
        <taxon>Pseudomonadota</taxon>
        <taxon>Gammaproteobacteria</taxon>
        <taxon>Alteromonadales</taxon>
        <taxon>Alteromonadaceae</taxon>
        <taxon>Paraglaciecola</taxon>
    </lineage>
</organism>
<sequence>MQRIAGIALSQPLLIYKPLLFKLSLFPYILPTQKLKSFKTNEINCIYVPSIKGAALI</sequence>
<dbReference type="STRING" id="1129794.C427_4982"/>
<dbReference type="Proteomes" id="UP000011864">
    <property type="component" value="Chromosome"/>
</dbReference>
<dbReference type="KEGG" id="gps:C427_4982"/>
<protein>
    <submittedName>
        <fullName evidence="1">Uncharacterized protein</fullName>
    </submittedName>
</protein>
<dbReference type="AlphaFoldDB" id="K7AD34"/>
<gene>
    <name evidence="1" type="ORF">C427_4982</name>
</gene>
<proteinExistence type="predicted"/>
<dbReference type="HOGENOM" id="CLU_2992593_0_0_6"/>
<evidence type="ECO:0000313" key="1">
    <source>
        <dbReference type="EMBL" id="AGH47081.1"/>
    </source>
</evidence>
<keyword evidence="2" id="KW-1185">Reference proteome</keyword>
<dbReference type="EMBL" id="CP003837">
    <property type="protein sequence ID" value="AGH47081.1"/>
    <property type="molecule type" value="Genomic_DNA"/>
</dbReference>
<dbReference type="PATRIC" id="fig|1129794.4.peg.4969"/>
<reference evidence="1 2" key="1">
    <citation type="journal article" date="2013" name="Genome Announc.">
        <title>Complete Genome Sequence of Glaciecola psychrophila Strain 170T.</title>
        <authorList>
            <person name="Yin J."/>
            <person name="Chen J."/>
            <person name="Liu G."/>
            <person name="Yu Y."/>
            <person name="Song L."/>
            <person name="Wang X."/>
            <person name="Qu X."/>
        </authorList>
    </citation>
    <scope>NUCLEOTIDE SEQUENCE [LARGE SCALE GENOMIC DNA]</scope>
    <source>
        <strain evidence="1 2">170</strain>
    </source>
</reference>
<accession>K7AD34</accession>
<evidence type="ECO:0000313" key="2">
    <source>
        <dbReference type="Proteomes" id="UP000011864"/>
    </source>
</evidence>